<dbReference type="Proteomes" id="UP000198372">
    <property type="component" value="Unassembled WGS sequence"/>
</dbReference>
<accession>A0A238FFB2</accession>
<evidence type="ECO:0000256" key="1">
    <source>
        <dbReference type="SAM" id="MobiDB-lite"/>
    </source>
</evidence>
<dbReference type="OrthoDB" id="2530497at2759"/>
<protein>
    <submittedName>
        <fullName evidence="2">BQ2448_4027 protein</fullName>
    </submittedName>
</protein>
<feature type="region of interest" description="Disordered" evidence="1">
    <location>
        <begin position="178"/>
        <end position="199"/>
    </location>
</feature>
<organism evidence="2 3">
    <name type="scientific">Microbotryum intermedium</name>
    <dbReference type="NCBI Taxonomy" id="269621"/>
    <lineage>
        <taxon>Eukaryota</taxon>
        <taxon>Fungi</taxon>
        <taxon>Dikarya</taxon>
        <taxon>Basidiomycota</taxon>
        <taxon>Pucciniomycotina</taxon>
        <taxon>Microbotryomycetes</taxon>
        <taxon>Microbotryales</taxon>
        <taxon>Microbotryaceae</taxon>
        <taxon>Microbotryum</taxon>
    </lineage>
</organism>
<dbReference type="AlphaFoldDB" id="A0A238FFB2"/>
<reference evidence="3" key="1">
    <citation type="submission" date="2016-09" db="EMBL/GenBank/DDBJ databases">
        <authorList>
            <person name="Jeantristanb JTB J.-T."/>
            <person name="Ricardo R."/>
        </authorList>
    </citation>
    <scope>NUCLEOTIDE SEQUENCE [LARGE SCALE GENOMIC DNA]</scope>
</reference>
<evidence type="ECO:0000313" key="3">
    <source>
        <dbReference type="Proteomes" id="UP000198372"/>
    </source>
</evidence>
<sequence length="439" mass="48398">MLLVLHSSLLNGTCPCTPPLRSLDPSHILSQPITSPDAPSVTLSQLLLNASSTIPLLRTHLNTACTTSLVLSFTSDPPLQPAIESFRSTALGLLSELGRLHLRKRSSTAAATVHSTKTQMTLPRPTKKYMLHRSLGGGIDLFSSATVLSDEEVQSLSTLQDTDVVSVHALAYPTSTSSAPAPTFGQLNPRPFVQTRPPRPLPRSNPAQMLYYDPFQSFTPCYDSSGATLDYQRSVAYVDSRTRLYEWEKGLVEARDGGEEISEEGTKALQSLDGKELELLNQVLGTDEWKQVVDVQAEEAQEEGLEDADVDARLKRNQVLLEKLIKAQLARTLLPPPPPKMGMHESGAVPFLTDQRQSFRTPTADKLVSSLTTILQSIAPSTSDKDRRRVFPPVDQIRAATPRIMQRMAKDERLFGNLDPYNWRALKESTLVPPPKVEQ</sequence>
<keyword evidence="3" id="KW-1185">Reference proteome</keyword>
<name>A0A238FFB2_9BASI</name>
<dbReference type="STRING" id="269621.A0A238FFB2"/>
<gene>
    <name evidence="2" type="ORF">BQ2448_4027</name>
</gene>
<proteinExistence type="predicted"/>
<dbReference type="EMBL" id="FMSP01000009">
    <property type="protein sequence ID" value="SCV72490.1"/>
    <property type="molecule type" value="Genomic_DNA"/>
</dbReference>
<evidence type="ECO:0000313" key="2">
    <source>
        <dbReference type="EMBL" id="SCV72490.1"/>
    </source>
</evidence>